<accession>A0A9P7UX44</accession>
<dbReference type="AlphaFoldDB" id="A0A9P7UX44"/>
<comment type="caution">
    <text evidence="1">The sequence shown here is derived from an EMBL/GenBank/DDBJ whole genome shotgun (WGS) entry which is preliminary data.</text>
</comment>
<dbReference type="Gene3D" id="2.60.120.620">
    <property type="entry name" value="q2cbj1_9rhob like domain"/>
    <property type="match status" value="1"/>
</dbReference>
<keyword evidence="2" id="KW-1185">Reference proteome</keyword>
<protein>
    <recommendedName>
        <fullName evidence="3">Fe2OG dioxygenase domain-containing protein</fullName>
    </recommendedName>
</protein>
<dbReference type="PANTHER" id="PTHR33099:SF14">
    <property type="entry name" value="PROLYL 4-HYDROXYLASE ALPHA SUBUNIT FE(2+) 2OG DIOXYGENASE DOMAIN-CONTAINING PROTEIN"/>
    <property type="match status" value="1"/>
</dbReference>
<dbReference type="GeneID" id="66072789"/>
<dbReference type="OrthoDB" id="27483at2759"/>
<dbReference type="Proteomes" id="UP001049176">
    <property type="component" value="Chromosome 2"/>
</dbReference>
<dbReference type="RefSeq" id="XP_043012735.1">
    <property type="nucleotide sequence ID" value="XM_043148143.1"/>
</dbReference>
<proteinExistence type="predicted"/>
<evidence type="ECO:0008006" key="3">
    <source>
        <dbReference type="Google" id="ProtNLM"/>
    </source>
</evidence>
<sequence>MPIARKVDIARAVVGKSDPWTSRTVQILSHNLNLFFVDKADPPRPQQVLVKLTNTTHTSKLETLSASCNRATSGLAYDKGSFLHAHKDTPRSERMFGSLIVVFPTPHTGGQVILRDEEETFTFDSGTLLAGSPDKLAFIAFLSDVEYEILPVTSGHRVTLTYNLSYSDPTPSRLLPKTDNAPNLISALSALLEDPDFLPNGGFFGFSLAHSYPVTRGETVLDDLIPMLKGEDCMIRDVCSELGLGVSIKSALQDTSSHHEYRWSKLKVPEEDQYRRCIMMDDVEDLTSRGSIEQELVDHFIEQGNATLLHPYDKKYVDSTMPIDPAVSFLLAYSPMLAAAATMRKTDSPRSKAVAWISELEDNNSDSEEEEKDHEKYELPFATYGNEAMLGLEYVQLILLAALGPKNDRRNWKVYKGIKASMIR</sequence>
<gene>
    <name evidence="1" type="ORF">E1B28_003713</name>
</gene>
<organism evidence="1 2">
    <name type="scientific">Marasmius oreades</name>
    <name type="common">fairy-ring Marasmius</name>
    <dbReference type="NCBI Taxonomy" id="181124"/>
    <lineage>
        <taxon>Eukaryota</taxon>
        <taxon>Fungi</taxon>
        <taxon>Dikarya</taxon>
        <taxon>Basidiomycota</taxon>
        <taxon>Agaricomycotina</taxon>
        <taxon>Agaricomycetes</taxon>
        <taxon>Agaricomycetidae</taxon>
        <taxon>Agaricales</taxon>
        <taxon>Marasmiineae</taxon>
        <taxon>Marasmiaceae</taxon>
        <taxon>Marasmius</taxon>
    </lineage>
</organism>
<dbReference type="KEGG" id="more:E1B28_003713"/>
<evidence type="ECO:0000313" key="2">
    <source>
        <dbReference type="Proteomes" id="UP001049176"/>
    </source>
</evidence>
<evidence type="ECO:0000313" key="1">
    <source>
        <dbReference type="EMBL" id="KAG7096265.1"/>
    </source>
</evidence>
<dbReference type="PANTHER" id="PTHR33099">
    <property type="entry name" value="FE2OG DIOXYGENASE DOMAIN-CONTAINING PROTEIN"/>
    <property type="match status" value="1"/>
</dbReference>
<reference evidence="1" key="1">
    <citation type="journal article" date="2021" name="Genome Biol. Evol.">
        <title>The assembled and annotated genome of the fairy-ring fungus Marasmius oreades.</title>
        <authorList>
            <person name="Hiltunen M."/>
            <person name="Ament-Velasquez S.L."/>
            <person name="Johannesson H."/>
        </authorList>
    </citation>
    <scope>NUCLEOTIDE SEQUENCE</scope>
    <source>
        <strain evidence="1">03SP1</strain>
    </source>
</reference>
<dbReference type="EMBL" id="CM032182">
    <property type="protein sequence ID" value="KAG7096265.1"/>
    <property type="molecule type" value="Genomic_DNA"/>
</dbReference>
<name>A0A9P7UX44_9AGAR</name>